<name>A0A0C2W9E1_9BACL</name>
<organism evidence="1 2">
    <name type="scientific">Jeotgalibacillus soli</name>
    <dbReference type="NCBI Taxonomy" id="889306"/>
    <lineage>
        <taxon>Bacteria</taxon>
        <taxon>Bacillati</taxon>
        <taxon>Bacillota</taxon>
        <taxon>Bacilli</taxon>
        <taxon>Bacillales</taxon>
        <taxon>Caryophanaceae</taxon>
        <taxon>Jeotgalibacillus</taxon>
    </lineage>
</organism>
<dbReference type="PATRIC" id="fig|889306.3.peg.18"/>
<sequence length="88" mass="10345">MDSFINENISIEQVMYQELHPDSRPFTEIEIKLATASVLEFLRKKYPEDSGVWMIKYLYKDKGLVNVVLKPILPSNKMIEKKIMILLE</sequence>
<evidence type="ECO:0000313" key="2">
    <source>
        <dbReference type="Proteomes" id="UP000031938"/>
    </source>
</evidence>
<comment type="caution">
    <text evidence="1">The sequence shown here is derived from an EMBL/GenBank/DDBJ whole genome shotgun (WGS) entry which is preliminary data.</text>
</comment>
<dbReference type="Proteomes" id="UP000031938">
    <property type="component" value="Unassembled WGS sequence"/>
</dbReference>
<protein>
    <submittedName>
        <fullName evidence="1">Uncharacterized protein</fullName>
    </submittedName>
</protein>
<reference evidence="1 2" key="1">
    <citation type="submission" date="2015-01" db="EMBL/GenBank/DDBJ databases">
        <title>Genome sequencing of Jeotgalibacillus soli.</title>
        <authorList>
            <person name="Goh K.M."/>
            <person name="Chan K.-G."/>
            <person name="Yaakop A.S."/>
            <person name="Ee R."/>
            <person name="Gan H.M."/>
            <person name="Chan C.S."/>
        </authorList>
    </citation>
    <scope>NUCLEOTIDE SEQUENCE [LARGE SCALE GENOMIC DNA]</scope>
    <source>
        <strain evidence="1 2">P9</strain>
    </source>
</reference>
<dbReference type="EMBL" id="JXRP01000002">
    <property type="protein sequence ID" value="KIL52648.1"/>
    <property type="molecule type" value="Genomic_DNA"/>
</dbReference>
<gene>
    <name evidence="1" type="ORF">KP78_00190</name>
</gene>
<dbReference type="RefSeq" id="WP_041085280.1">
    <property type="nucleotide sequence ID" value="NZ_JXRP01000002.1"/>
</dbReference>
<dbReference type="AlphaFoldDB" id="A0A0C2W9E1"/>
<accession>A0A0C2W9E1</accession>
<proteinExistence type="predicted"/>
<evidence type="ECO:0000313" key="1">
    <source>
        <dbReference type="EMBL" id="KIL52648.1"/>
    </source>
</evidence>
<keyword evidence="2" id="KW-1185">Reference proteome</keyword>